<gene>
    <name evidence="5" type="ORF">DCF17_22375</name>
</gene>
<proteinExistence type="predicted"/>
<comment type="caution">
    <text evidence="5">The sequence shown here is derived from an EMBL/GenBank/DDBJ whole genome shotgun (WGS) entry which is preliminary data.</text>
</comment>
<dbReference type="InterPro" id="IPR050554">
    <property type="entry name" value="Met_Synthase/Corrinoid"/>
</dbReference>
<keyword evidence="2" id="KW-0170">Cobalt</keyword>
<dbReference type="InterPro" id="IPR004223">
    <property type="entry name" value="VitB12-dep_Met_synth_activ_dom"/>
</dbReference>
<dbReference type="GO" id="GO:0050667">
    <property type="term" value="P:homocysteine metabolic process"/>
    <property type="evidence" value="ECO:0007669"/>
    <property type="project" value="TreeGrafter"/>
</dbReference>
<feature type="domain" description="AdoMet activation" evidence="4">
    <location>
        <begin position="1"/>
        <end position="285"/>
    </location>
</feature>
<keyword evidence="1" id="KW-0479">Metal-binding</keyword>
<name>A0A2W4VTZ7_9CYAN</name>
<dbReference type="Gene3D" id="3.10.196.10">
    <property type="entry name" value="Vitamin B12-dependent methionine synthase, activation domain"/>
    <property type="match status" value="1"/>
</dbReference>
<protein>
    <submittedName>
        <fullName evidence="5">Methionine synthase</fullName>
    </submittedName>
</protein>
<keyword evidence="3" id="KW-0808">Transferase</keyword>
<dbReference type="GO" id="GO:0008705">
    <property type="term" value="F:methionine synthase activity"/>
    <property type="evidence" value="ECO:0007669"/>
    <property type="project" value="InterPro"/>
</dbReference>
<evidence type="ECO:0000256" key="2">
    <source>
        <dbReference type="ARBA" id="ARBA00023285"/>
    </source>
</evidence>
<dbReference type="InterPro" id="IPR037010">
    <property type="entry name" value="VitB12-dep_Met_synth_activ_sf"/>
</dbReference>
<dbReference type="Pfam" id="PF02965">
    <property type="entry name" value="Met_synt_B12"/>
    <property type="match status" value="1"/>
</dbReference>
<feature type="non-terminal residue" evidence="5">
    <location>
        <position position="1"/>
    </location>
</feature>
<evidence type="ECO:0000256" key="3">
    <source>
        <dbReference type="PROSITE-ProRule" id="PRU00346"/>
    </source>
</evidence>
<evidence type="ECO:0000256" key="1">
    <source>
        <dbReference type="ARBA" id="ARBA00022723"/>
    </source>
</evidence>
<dbReference type="PANTHER" id="PTHR45833">
    <property type="entry name" value="METHIONINE SYNTHASE"/>
    <property type="match status" value="1"/>
</dbReference>
<dbReference type="PROSITE" id="PS50974">
    <property type="entry name" value="ADOMET_ACTIVATION"/>
    <property type="match status" value="1"/>
</dbReference>
<accession>A0A2W4VTZ7</accession>
<dbReference type="EMBL" id="QBMN01000273">
    <property type="protein sequence ID" value="PZO33129.1"/>
    <property type="molecule type" value="Genomic_DNA"/>
</dbReference>
<dbReference type="GO" id="GO:0005829">
    <property type="term" value="C:cytosol"/>
    <property type="evidence" value="ECO:0007669"/>
    <property type="project" value="TreeGrafter"/>
</dbReference>
<sequence>WGTRVLTPADIALEEVFGYLDLQALFVGQWQFRKPQEQSREEYDAFLQETVQPILDEWKARILAEHLLHPQLVYGYFPCLSEGNSLHIYDPAAMENADLGAHQPAPQDVRAHGGAPLPIATFTFPRQKSLRRLCIADFFLPKEMAKPGEFDVFPMQAVTVGEVATDFAQKLFQADQYTDYLYYYGLSVQTAEALAEWCHTRIRRELGFGDAEPETLREILQQRYQGSRYSFGYPACPNMADQPVQLDLLGSDRIGLTIDESEQLYPEQSTTAIVAHHPAANYFSA</sequence>
<dbReference type="SUPFAM" id="SSF56507">
    <property type="entry name" value="Methionine synthase activation domain-like"/>
    <property type="match status" value="1"/>
</dbReference>
<dbReference type="GO" id="GO:0046872">
    <property type="term" value="F:metal ion binding"/>
    <property type="evidence" value="ECO:0007669"/>
    <property type="project" value="UniProtKB-KW"/>
</dbReference>
<dbReference type="GO" id="GO:0046653">
    <property type="term" value="P:tetrahydrofolate metabolic process"/>
    <property type="evidence" value="ECO:0007669"/>
    <property type="project" value="TreeGrafter"/>
</dbReference>
<evidence type="ECO:0000259" key="4">
    <source>
        <dbReference type="PROSITE" id="PS50974"/>
    </source>
</evidence>
<reference evidence="6" key="1">
    <citation type="submission" date="2018-04" db="EMBL/GenBank/DDBJ databases">
        <authorList>
            <person name="Cornet L."/>
        </authorList>
    </citation>
    <scope>NUCLEOTIDE SEQUENCE [LARGE SCALE GENOMIC DNA]</scope>
</reference>
<organism evidence="5 6">
    <name type="scientific">Shackletoniella antarctica</name>
    <dbReference type="NCBI Taxonomy" id="268115"/>
    <lineage>
        <taxon>Bacteria</taxon>
        <taxon>Bacillati</taxon>
        <taxon>Cyanobacteriota</taxon>
        <taxon>Cyanophyceae</taxon>
        <taxon>Oculatellales</taxon>
        <taxon>Oculatellaceae</taxon>
        <taxon>Shackletoniella</taxon>
    </lineage>
</organism>
<dbReference type="Proteomes" id="UP000249081">
    <property type="component" value="Unassembled WGS sequence"/>
</dbReference>
<dbReference type="AlphaFoldDB" id="A0A2W4VTZ7"/>
<dbReference type="GO" id="GO:0032259">
    <property type="term" value="P:methylation"/>
    <property type="evidence" value="ECO:0007669"/>
    <property type="project" value="UniProtKB-KW"/>
</dbReference>
<reference evidence="5 6" key="2">
    <citation type="submission" date="2018-06" db="EMBL/GenBank/DDBJ databases">
        <title>Metagenomic assembly of (sub)arctic Cyanobacteria and their associated microbiome from non-axenic cultures.</title>
        <authorList>
            <person name="Baurain D."/>
        </authorList>
    </citation>
    <scope>NUCLEOTIDE SEQUENCE [LARGE SCALE GENOMIC DNA]</scope>
    <source>
        <strain evidence="5">ULC041bin1</strain>
    </source>
</reference>
<keyword evidence="3" id="KW-0489">Methyltransferase</keyword>
<evidence type="ECO:0000313" key="6">
    <source>
        <dbReference type="Proteomes" id="UP000249081"/>
    </source>
</evidence>
<evidence type="ECO:0000313" key="5">
    <source>
        <dbReference type="EMBL" id="PZO33129.1"/>
    </source>
</evidence>
<dbReference type="PANTHER" id="PTHR45833:SF1">
    <property type="entry name" value="METHIONINE SYNTHASE"/>
    <property type="match status" value="1"/>
</dbReference>